<feature type="transmembrane region" description="Helical" evidence="1">
    <location>
        <begin position="12"/>
        <end position="32"/>
    </location>
</feature>
<reference evidence="2" key="1">
    <citation type="submission" date="2014-11" db="EMBL/GenBank/DDBJ databases">
        <authorList>
            <person name="Amaro Gonzalez C."/>
        </authorList>
    </citation>
    <scope>NUCLEOTIDE SEQUENCE</scope>
</reference>
<keyword evidence="1" id="KW-0472">Membrane</keyword>
<sequence>MHKTQCHSVRHAVYLHNHPCLFSFLVFFYISYTRVFDTTTDIGKKDSWNPYKIINMYRS</sequence>
<protein>
    <submittedName>
        <fullName evidence="2">Uncharacterized protein</fullName>
    </submittedName>
</protein>
<evidence type="ECO:0000256" key="1">
    <source>
        <dbReference type="SAM" id="Phobius"/>
    </source>
</evidence>
<reference evidence="2" key="2">
    <citation type="journal article" date="2015" name="Fish Shellfish Immunol.">
        <title>Early steps in the European eel (Anguilla anguilla)-Vibrio vulnificus interaction in the gills: Role of the RtxA13 toxin.</title>
        <authorList>
            <person name="Callol A."/>
            <person name="Pajuelo D."/>
            <person name="Ebbesson L."/>
            <person name="Teles M."/>
            <person name="MacKenzie S."/>
            <person name="Amaro C."/>
        </authorList>
    </citation>
    <scope>NUCLEOTIDE SEQUENCE</scope>
</reference>
<accession>A0A0E9WJN6</accession>
<name>A0A0E9WJN6_ANGAN</name>
<keyword evidence="1" id="KW-0812">Transmembrane</keyword>
<organism evidence="2">
    <name type="scientific">Anguilla anguilla</name>
    <name type="common">European freshwater eel</name>
    <name type="synonym">Muraena anguilla</name>
    <dbReference type="NCBI Taxonomy" id="7936"/>
    <lineage>
        <taxon>Eukaryota</taxon>
        <taxon>Metazoa</taxon>
        <taxon>Chordata</taxon>
        <taxon>Craniata</taxon>
        <taxon>Vertebrata</taxon>
        <taxon>Euteleostomi</taxon>
        <taxon>Actinopterygii</taxon>
        <taxon>Neopterygii</taxon>
        <taxon>Teleostei</taxon>
        <taxon>Anguilliformes</taxon>
        <taxon>Anguillidae</taxon>
        <taxon>Anguilla</taxon>
    </lineage>
</organism>
<proteinExistence type="predicted"/>
<keyword evidence="1" id="KW-1133">Transmembrane helix</keyword>
<evidence type="ECO:0000313" key="2">
    <source>
        <dbReference type="EMBL" id="JAH90619.1"/>
    </source>
</evidence>
<dbReference type="AlphaFoldDB" id="A0A0E9WJN6"/>
<dbReference type="EMBL" id="GBXM01017958">
    <property type="protein sequence ID" value="JAH90619.1"/>
    <property type="molecule type" value="Transcribed_RNA"/>
</dbReference>